<sequence>MSAARAGFSRPVALVVATAFFLETFDGTVLVTAIPAIAGDYGVAAADVGLAMTAYLLAVAVFIPVSGWAADRFGARRVFCAAIVVFVVASLLCALSPDLLSLVLARALQGIGGSMMVPVGRLIVLRTTDKAELLRAIAYLTWPALVAPVVAPLAGGLITQSLGWPWIFYVNVPLGVALFFVALRVIPIDAARVRRRLDLRGLAGTSTTLVALVLGLERIVSAEGVPLGAALLALAAVAGVLTVRHLVAARGPLLDLTGYRVATFRVTNSSGVWYRTAVSSVPFLLPLLMQEGFGWTPVAAGAMVMWVFAGNLAVKPATTWLIGRLGFASVMVWSAVGVALTLLAVATMTADTPIVIMAGVLLMSGVFRSTGFTAYGTIQFAEIAPERMNGANTLSSTVVQVASALGVAVAAVVVRLVDAAGHGGLAPYRWALVVMAAIACLSAVGAARLPPGVADDVRRRSPA</sequence>
<feature type="transmembrane region" description="Helical" evidence="7">
    <location>
        <begin position="429"/>
        <end position="450"/>
    </location>
</feature>
<dbReference type="Proteomes" id="UP001549257">
    <property type="component" value="Unassembled WGS sequence"/>
</dbReference>
<feature type="transmembrane region" description="Helical" evidence="7">
    <location>
        <begin position="136"/>
        <end position="158"/>
    </location>
</feature>
<feature type="transmembrane region" description="Helical" evidence="7">
    <location>
        <begin position="295"/>
        <end position="314"/>
    </location>
</feature>
<keyword evidence="10" id="KW-1185">Reference proteome</keyword>
<evidence type="ECO:0000313" key="10">
    <source>
        <dbReference type="Proteomes" id="UP001549257"/>
    </source>
</evidence>
<feature type="transmembrane region" description="Helical" evidence="7">
    <location>
        <begin position="12"/>
        <end position="38"/>
    </location>
</feature>
<keyword evidence="4 7" id="KW-0812">Transmembrane</keyword>
<dbReference type="PANTHER" id="PTHR42718">
    <property type="entry name" value="MAJOR FACILITATOR SUPERFAMILY MULTIDRUG TRANSPORTER MFSC"/>
    <property type="match status" value="1"/>
</dbReference>
<feature type="transmembrane region" description="Helical" evidence="7">
    <location>
        <begin position="398"/>
        <end position="417"/>
    </location>
</feature>
<evidence type="ECO:0000256" key="5">
    <source>
        <dbReference type="ARBA" id="ARBA00022989"/>
    </source>
</evidence>
<evidence type="ECO:0000256" key="7">
    <source>
        <dbReference type="SAM" id="Phobius"/>
    </source>
</evidence>
<dbReference type="SUPFAM" id="SSF103473">
    <property type="entry name" value="MFS general substrate transporter"/>
    <property type="match status" value="1"/>
</dbReference>
<comment type="caution">
    <text evidence="9">The sequence shown here is derived from an EMBL/GenBank/DDBJ whole genome shotgun (WGS) entry which is preliminary data.</text>
</comment>
<feature type="domain" description="Major facilitator superfamily (MFS) profile" evidence="8">
    <location>
        <begin position="12"/>
        <end position="454"/>
    </location>
</feature>
<name>A0ABV2QNN7_9MICO</name>
<dbReference type="Gene3D" id="1.20.1720.10">
    <property type="entry name" value="Multidrug resistance protein D"/>
    <property type="match status" value="1"/>
</dbReference>
<feature type="transmembrane region" description="Helical" evidence="7">
    <location>
        <begin position="326"/>
        <end position="348"/>
    </location>
</feature>
<dbReference type="Pfam" id="PF07690">
    <property type="entry name" value="MFS_1"/>
    <property type="match status" value="2"/>
</dbReference>
<feature type="transmembrane region" description="Helical" evidence="7">
    <location>
        <begin position="78"/>
        <end position="97"/>
    </location>
</feature>
<dbReference type="EMBL" id="JBEPSJ010000002">
    <property type="protein sequence ID" value="MET4582661.1"/>
    <property type="molecule type" value="Genomic_DNA"/>
</dbReference>
<gene>
    <name evidence="9" type="ORF">ABIE21_002171</name>
</gene>
<evidence type="ECO:0000256" key="2">
    <source>
        <dbReference type="ARBA" id="ARBA00022448"/>
    </source>
</evidence>
<comment type="subcellular location">
    <subcellularLocation>
        <location evidence="1">Cell membrane</location>
        <topology evidence="1">Multi-pass membrane protein</topology>
    </subcellularLocation>
</comment>
<keyword evidence="3" id="KW-1003">Cell membrane</keyword>
<keyword evidence="5 7" id="KW-1133">Transmembrane helix</keyword>
<evidence type="ECO:0000313" key="9">
    <source>
        <dbReference type="EMBL" id="MET4582661.1"/>
    </source>
</evidence>
<feature type="transmembrane region" description="Helical" evidence="7">
    <location>
        <begin position="164"/>
        <end position="185"/>
    </location>
</feature>
<evidence type="ECO:0000259" key="8">
    <source>
        <dbReference type="PROSITE" id="PS50850"/>
    </source>
</evidence>
<organism evidence="9 10">
    <name type="scientific">Conyzicola nivalis</name>
    <dbReference type="NCBI Taxonomy" id="1477021"/>
    <lineage>
        <taxon>Bacteria</taxon>
        <taxon>Bacillati</taxon>
        <taxon>Actinomycetota</taxon>
        <taxon>Actinomycetes</taxon>
        <taxon>Micrococcales</taxon>
        <taxon>Microbacteriaceae</taxon>
        <taxon>Conyzicola</taxon>
    </lineage>
</organism>
<keyword evidence="6 7" id="KW-0472">Membrane</keyword>
<protein>
    <submittedName>
        <fullName evidence="9">EmrB/QacA subfamily drug resistance transporter</fullName>
    </submittedName>
</protein>
<dbReference type="InterPro" id="IPR011701">
    <property type="entry name" value="MFS"/>
</dbReference>
<feature type="transmembrane region" description="Helical" evidence="7">
    <location>
        <begin position="103"/>
        <end position="124"/>
    </location>
</feature>
<accession>A0ABV2QNN7</accession>
<feature type="transmembrane region" description="Helical" evidence="7">
    <location>
        <begin position="354"/>
        <end position="378"/>
    </location>
</feature>
<dbReference type="Gene3D" id="1.20.1250.20">
    <property type="entry name" value="MFS general substrate transporter like domains"/>
    <property type="match status" value="1"/>
</dbReference>
<reference evidence="9 10" key="1">
    <citation type="submission" date="2024-06" db="EMBL/GenBank/DDBJ databases">
        <title>Sorghum-associated microbial communities from plants grown in Nebraska, USA.</title>
        <authorList>
            <person name="Schachtman D."/>
        </authorList>
    </citation>
    <scope>NUCLEOTIDE SEQUENCE [LARGE SCALE GENOMIC DNA]</scope>
    <source>
        <strain evidence="9 10">2857</strain>
    </source>
</reference>
<proteinExistence type="predicted"/>
<feature type="transmembrane region" description="Helical" evidence="7">
    <location>
        <begin position="44"/>
        <end position="66"/>
    </location>
</feature>
<evidence type="ECO:0000256" key="1">
    <source>
        <dbReference type="ARBA" id="ARBA00004651"/>
    </source>
</evidence>
<evidence type="ECO:0000256" key="6">
    <source>
        <dbReference type="ARBA" id="ARBA00023136"/>
    </source>
</evidence>
<dbReference type="RefSeq" id="WP_354024839.1">
    <property type="nucleotide sequence ID" value="NZ_JBEPSJ010000002.1"/>
</dbReference>
<evidence type="ECO:0000256" key="3">
    <source>
        <dbReference type="ARBA" id="ARBA00022475"/>
    </source>
</evidence>
<dbReference type="PROSITE" id="PS50850">
    <property type="entry name" value="MFS"/>
    <property type="match status" value="1"/>
</dbReference>
<keyword evidence="2" id="KW-0813">Transport</keyword>
<evidence type="ECO:0000256" key="4">
    <source>
        <dbReference type="ARBA" id="ARBA00022692"/>
    </source>
</evidence>
<dbReference type="InterPro" id="IPR036259">
    <property type="entry name" value="MFS_trans_sf"/>
</dbReference>
<feature type="transmembrane region" description="Helical" evidence="7">
    <location>
        <begin position="228"/>
        <end position="251"/>
    </location>
</feature>
<dbReference type="PANTHER" id="PTHR42718:SF46">
    <property type="entry name" value="BLR6921 PROTEIN"/>
    <property type="match status" value="1"/>
</dbReference>
<dbReference type="InterPro" id="IPR020846">
    <property type="entry name" value="MFS_dom"/>
</dbReference>